<evidence type="ECO:0000313" key="1">
    <source>
        <dbReference type="EMBL" id="MCK8482226.1"/>
    </source>
</evidence>
<evidence type="ECO:0000313" key="2">
    <source>
        <dbReference type="Proteomes" id="UP001203687"/>
    </source>
</evidence>
<evidence type="ECO:0008006" key="3">
    <source>
        <dbReference type="Google" id="ProtNLM"/>
    </source>
</evidence>
<dbReference type="EMBL" id="JALPQF010000024">
    <property type="protein sequence ID" value="MCK8482226.1"/>
    <property type="molecule type" value="Genomic_DNA"/>
</dbReference>
<accession>A0ABT0HCX6</accession>
<name>A0ABT0HCX6_9FLAO</name>
<protein>
    <recommendedName>
        <fullName evidence="3">Type IV pilus assembly protein PilO</fullName>
    </recommendedName>
</protein>
<keyword evidence="2" id="KW-1185">Reference proteome</keyword>
<proteinExistence type="predicted"/>
<sequence length="175" mass="20590">MSKSFTYKQKFFGIVLGFIILLLASYKKTYKHVFEAKAQISLVNDKLQNVDNSYNEIFILKNEISSLDNIIGGHSKNPEQVQQMILDFVSNSEYDVDISSIDDTHLFSDNEFRIYTNTIEIEGTYFDLMTLFYDIEKEFNMSKIVSAKLFSIKNYRTNSKRLYLKLIFQNYEKNK</sequence>
<comment type="caution">
    <text evidence="1">The sequence shown here is derived from an EMBL/GenBank/DDBJ whole genome shotgun (WGS) entry which is preliminary data.</text>
</comment>
<gene>
    <name evidence="1" type="ORF">MUY34_16465</name>
</gene>
<organism evidence="1 2">
    <name type="scientific">Psychroserpens algicola</name>
    <dbReference type="NCBI Taxonomy" id="1719034"/>
    <lineage>
        <taxon>Bacteria</taxon>
        <taxon>Pseudomonadati</taxon>
        <taxon>Bacteroidota</taxon>
        <taxon>Flavobacteriia</taxon>
        <taxon>Flavobacteriales</taxon>
        <taxon>Flavobacteriaceae</taxon>
        <taxon>Psychroserpens</taxon>
    </lineage>
</organism>
<dbReference type="RefSeq" id="WP_248413951.1">
    <property type="nucleotide sequence ID" value="NZ_JALPQF010000024.1"/>
</dbReference>
<reference evidence="1" key="1">
    <citation type="submission" date="2022-04" db="EMBL/GenBank/DDBJ databases">
        <authorList>
            <person name="Ren T."/>
        </authorList>
    </citation>
    <scope>NUCLEOTIDE SEQUENCE</scope>
    <source>
        <strain evidence="1">F63249</strain>
    </source>
</reference>
<dbReference type="Proteomes" id="UP001203687">
    <property type="component" value="Unassembled WGS sequence"/>
</dbReference>